<evidence type="ECO:0000313" key="2">
    <source>
        <dbReference type="EMBL" id="KAG9354797.1"/>
    </source>
</evidence>
<dbReference type="AlphaFoldDB" id="A0A8T2PTP5"/>
<feature type="compositionally biased region" description="Polar residues" evidence="1">
    <location>
        <begin position="73"/>
        <end position="89"/>
    </location>
</feature>
<organism evidence="2 3">
    <name type="scientific">Albula glossodonta</name>
    <name type="common">roundjaw bonefish</name>
    <dbReference type="NCBI Taxonomy" id="121402"/>
    <lineage>
        <taxon>Eukaryota</taxon>
        <taxon>Metazoa</taxon>
        <taxon>Chordata</taxon>
        <taxon>Craniata</taxon>
        <taxon>Vertebrata</taxon>
        <taxon>Euteleostomi</taxon>
        <taxon>Actinopterygii</taxon>
        <taxon>Neopterygii</taxon>
        <taxon>Teleostei</taxon>
        <taxon>Albuliformes</taxon>
        <taxon>Albulidae</taxon>
        <taxon>Albula</taxon>
    </lineage>
</organism>
<name>A0A8T2PTP5_9TELE</name>
<comment type="caution">
    <text evidence="2">The sequence shown here is derived from an EMBL/GenBank/DDBJ whole genome shotgun (WGS) entry which is preliminary data.</text>
</comment>
<gene>
    <name evidence="2" type="ORF">JZ751_001510</name>
</gene>
<proteinExistence type="predicted"/>
<dbReference type="Proteomes" id="UP000824540">
    <property type="component" value="Unassembled WGS sequence"/>
</dbReference>
<keyword evidence="3" id="KW-1185">Reference proteome</keyword>
<dbReference type="EMBL" id="JAFBMS010000002">
    <property type="protein sequence ID" value="KAG9354797.1"/>
    <property type="molecule type" value="Genomic_DNA"/>
</dbReference>
<feature type="region of interest" description="Disordered" evidence="1">
    <location>
        <begin position="73"/>
        <end position="96"/>
    </location>
</feature>
<accession>A0A8T2PTP5</accession>
<protein>
    <submittedName>
        <fullName evidence="2">Uncharacterized protein</fullName>
    </submittedName>
</protein>
<evidence type="ECO:0000256" key="1">
    <source>
        <dbReference type="SAM" id="MobiDB-lite"/>
    </source>
</evidence>
<sequence>MEKTEPPDQSGLLLMETLIEGHSTSEGQLGHDHRHTEGWRWSLGLTSRLMGGRYQTLHTMAQLLIILSRFQDSNSSAEKRLVTSSSMMLSTPRRQK</sequence>
<reference evidence="2" key="1">
    <citation type="thesis" date="2021" institute="BYU ScholarsArchive" country="Provo, UT, USA">
        <title>Applications of and Algorithms for Genome Assembly and Genomic Analyses with an Emphasis on Marine Teleosts.</title>
        <authorList>
            <person name="Pickett B.D."/>
        </authorList>
    </citation>
    <scope>NUCLEOTIDE SEQUENCE</scope>
    <source>
        <strain evidence="2">HI-2016</strain>
    </source>
</reference>
<evidence type="ECO:0000313" key="3">
    <source>
        <dbReference type="Proteomes" id="UP000824540"/>
    </source>
</evidence>